<feature type="non-terminal residue" evidence="3">
    <location>
        <position position="90"/>
    </location>
</feature>
<dbReference type="Proteomes" id="UP000663881">
    <property type="component" value="Unassembled WGS sequence"/>
</dbReference>
<name>A0A820L6F3_9BILA</name>
<feature type="non-terminal residue" evidence="3">
    <location>
        <position position="1"/>
    </location>
</feature>
<reference evidence="3" key="1">
    <citation type="submission" date="2021-02" db="EMBL/GenBank/DDBJ databases">
        <authorList>
            <person name="Nowell W R."/>
        </authorList>
    </citation>
    <scope>NUCLEOTIDE SEQUENCE</scope>
</reference>
<evidence type="ECO:0000313" key="4">
    <source>
        <dbReference type="Proteomes" id="UP000663881"/>
    </source>
</evidence>
<evidence type="ECO:0000313" key="3">
    <source>
        <dbReference type="EMBL" id="CAF4351275.1"/>
    </source>
</evidence>
<dbReference type="InterPro" id="IPR055588">
    <property type="entry name" value="DUF7164"/>
</dbReference>
<evidence type="ECO:0000259" key="2">
    <source>
        <dbReference type="Pfam" id="PF23741"/>
    </source>
</evidence>
<evidence type="ECO:0000256" key="1">
    <source>
        <dbReference type="SAM" id="MobiDB-lite"/>
    </source>
</evidence>
<dbReference type="EMBL" id="CAJOAY010021767">
    <property type="protein sequence ID" value="CAF4351275.1"/>
    <property type="molecule type" value="Genomic_DNA"/>
</dbReference>
<sequence>QSIQTCVNTSDSHPTTRQNDIGNNDYTPRLQQPLTSLILRGLLVFFPQSQEEEYLPELLWFYRSWLEMMQQEPFIWRTDLIIYTEKYTLP</sequence>
<dbReference type="AlphaFoldDB" id="A0A820L6F3"/>
<protein>
    <recommendedName>
        <fullName evidence="2">DUF7164 domain-containing protein</fullName>
    </recommendedName>
</protein>
<dbReference type="Pfam" id="PF23741">
    <property type="entry name" value="DUF7164"/>
    <property type="match status" value="1"/>
</dbReference>
<accession>A0A820L6F3</accession>
<feature type="domain" description="DUF7164" evidence="2">
    <location>
        <begin position="36"/>
        <end position="88"/>
    </location>
</feature>
<feature type="region of interest" description="Disordered" evidence="1">
    <location>
        <begin position="1"/>
        <end position="26"/>
    </location>
</feature>
<proteinExistence type="predicted"/>
<organism evidence="3 4">
    <name type="scientific">Adineta steineri</name>
    <dbReference type="NCBI Taxonomy" id="433720"/>
    <lineage>
        <taxon>Eukaryota</taxon>
        <taxon>Metazoa</taxon>
        <taxon>Spiralia</taxon>
        <taxon>Gnathifera</taxon>
        <taxon>Rotifera</taxon>
        <taxon>Eurotatoria</taxon>
        <taxon>Bdelloidea</taxon>
        <taxon>Adinetida</taxon>
        <taxon>Adinetidae</taxon>
        <taxon>Adineta</taxon>
    </lineage>
</organism>
<gene>
    <name evidence="3" type="ORF">OKA104_LOCUS48817</name>
</gene>
<comment type="caution">
    <text evidence="3">The sequence shown here is derived from an EMBL/GenBank/DDBJ whole genome shotgun (WGS) entry which is preliminary data.</text>
</comment>